<keyword evidence="1" id="KW-0472">Membrane</keyword>
<reference evidence="2 3" key="1">
    <citation type="submission" date="2018-09" db="EMBL/GenBank/DDBJ databases">
        <title>Evolutionary history of phycoerythrin pigmentation in the water bloom-forming cyanobacterium Microcystis aeruginosa.</title>
        <authorList>
            <person name="Tanabe Y."/>
            <person name="Tanabe Y."/>
            <person name="Yamaguchi H."/>
        </authorList>
    </citation>
    <scope>NUCLEOTIDE SEQUENCE [LARGE SCALE GENOMIC DNA]</scope>
    <source>
        <strain evidence="2 3">NIES-2520</strain>
    </source>
</reference>
<keyword evidence="1" id="KW-1133">Transmembrane helix</keyword>
<accession>A0A5A5RXF2</accession>
<keyword evidence="1" id="KW-0812">Transmembrane</keyword>
<dbReference type="EMBL" id="BHVP01000112">
    <property type="protein sequence ID" value="GCA77096.1"/>
    <property type="molecule type" value="Genomic_DNA"/>
</dbReference>
<dbReference type="AlphaFoldDB" id="A0A5A5RXF2"/>
<protein>
    <submittedName>
        <fullName evidence="2">Uncharacterized protein</fullName>
    </submittedName>
</protein>
<feature type="transmembrane region" description="Helical" evidence="1">
    <location>
        <begin position="20"/>
        <end position="42"/>
    </location>
</feature>
<evidence type="ECO:0000313" key="3">
    <source>
        <dbReference type="Proteomes" id="UP000324917"/>
    </source>
</evidence>
<evidence type="ECO:0000256" key="1">
    <source>
        <dbReference type="SAM" id="Phobius"/>
    </source>
</evidence>
<sequence length="62" mass="6983">MFGLLDEVYLLVVVRKLVRLLVVFSNNLIGFLGLLPATIVFAKLQNQRTELVGVLRVKVDLD</sequence>
<comment type="caution">
    <text evidence="2">The sequence shown here is derived from an EMBL/GenBank/DDBJ whole genome shotgun (WGS) entry which is preliminary data.</text>
</comment>
<proteinExistence type="predicted"/>
<dbReference type="Proteomes" id="UP000324917">
    <property type="component" value="Unassembled WGS sequence"/>
</dbReference>
<evidence type="ECO:0000313" key="2">
    <source>
        <dbReference type="EMBL" id="GCA77096.1"/>
    </source>
</evidence>
<gene>
    <name evidence="2" type="ORF">MiTe_03949</name>
</gene>
<organism evidence="2 3">
    <name type="scientific">Microcystis aeruginosa NIES-2520</name>
    <dbReference type="NCBI Taxonomy" id="2303982"/>
    <lineage>
        <taxon>Bacteria</taxon>
        <taxon>Bacillati</taxon>
        <taxon>Cyanobacteriota</taxon>
        <taxon>Cyanophyceae</taxon>
        <taxon>Oscillatoriophycideae</taxon>
        <taxon>Chroococcales</taxon>
        <taxon>Microcystaceae</taxon>
        <taxon>Microcystis</taxon>
    </lineage>
</organism>
<name>A0A5A5RXF2_MICAE</name>